<accession>A0A0L8FMD8</accession>
<evidence type="ECO:0000313" key="3">
    <source>
        <dbReference type="EMBL" id="KOF65575.1"/>
    </source>
</evidence>
<dbReference type="InterPro" id="IPR008914">
    <property type="entry name" value="PEBP"/>
</dbReference>
<feature type="transmembrane region" description="Helical" evidence="2">
    <location>
        <begin position="545"/>
        <end position="562"/>
    </location>
</feature>
<dbReference type="OrthoDB" id="2506647at2759"/>
<keyword evidence="2" id="KW-0812">Transmembrane</keyword>
<dbReference type="PANTHER" id="PTHR11362:SF82">
    <property type="entry name" value="PHOSPHATIDYLETHANOLAMINE-BINDING PROTEIN 4"/>
    <property type="match status" value="1"/>
</dbReference>
<evidence type="ECO:0000256" key="1">
    <source>
        <dbReference type="SAM" id="MobiDB-lite"/>
    </source>
</evidence>
<evidence type="ECO:0000256" key="2">
    <source>
        <dbReference type="SAM" id="Phobius"/>
    </source>
</evidence>
<gene>
    <name evidence="3" type="ORF">OCBIM_22014933mg</name>
</gene>
<dbReference type="PANTHER" id="PTHR11362">
    <property type="entry name" value="PHOSPHATIDYLETHANOLAMINE-BINDING PROTEIN"/>
    <property type="match status" value="1"/>
</dbReference>
<organism evidence="3">
    <name type="scientific">Octopus bimaculoides</name>
    <name type="common">California two-spotted octopus</name>
    <dbReference type="NCBI Taxonomy" id="37653"/>
    <lineage>
        <taxon>Eukaryota</taxon>
        <taxon>Metazoa</taxon>
        <taxon>Spiralia</taxon>
        <taxon>Lophotrochozoa</taxon>
        <taxon>Mollusca</taxon>
        <taxon>Cephalopoda</taxon>
        <taxon>Coleoidea</taxon>
        <taxon>Octopodiformes</taxon>
        <taxon>Octopoda</taxon>
        <taxon>Incirrata</taxon>
        <taxon>Octopodidae</taxon>
        <taxon>Octopus</taxon>
    </lineage>
</organism>
<dbReference type="Gene3D" id="3.90.280.10">
    <property type="entry name" value="PEBP-like"/>
    <property type="match status" value="2"/>
</dbReference>
<keyword evidence="2" id="KW-1133">Transmembrane helix</keyword>
<reference evidence="3" key="1">
    <citation type="submission" date="2015-07" db="EMBL/GenBank/DDBJ databases">
        <title>MeaNS - Measles Nucleotide Surveillance Program.</title>
        <authorList>
            <person name="Tran T."/>
            <person name="Druce J."/>
        </authorList>
    </citation>
    <scope>NUCLEOTIDE SEQUENCE</scope>
    <source>
        <strain evidence="3">UCB-OBI-ISO-001</strain>
        <tissue evidence="3">Gonad</tissue>
    </source>
</reference>
<feature type="region of interest" description="Disordered" evidence="1">
    <location>
        <begin position="1"/>
        <end position="28"/>
    </location>
</feature>
<evidence type="ECO:0008006" key="4">
    <source>
        <dbReference type="Google" id="ProtNLM"/>
    </source>
</evidence>
<dbReference type="AlphaFoldDB" id="A0A0L8FMD8"/>
<dbReference type="InterPro" id="IPR035810">
    <property type="entry name" value="PEBP_euk"/>
</dbReference>
<protein>
    <recommendedName>
        <fullName evidence="4">Phosphatidylethanolamine-binding protein</fullName>
    </recommendedName>
</protein>
<dbReference type="STRING" id="37653.A0A0L8FMD8"/>
<dbReference type="SUPFAM" id="SSF49777">
    <property type="entry name" value="PEBP-like"/>
    <property type="match status" value="2"/>
</dbReference>
<dbReference type="InterPro" id="IPR036610">
    <property type="entry name" value="PEBP-like_sf"/>
</dbReference>
<dbReference type="Pfam" id="PF01161">
    <property type="entry name" value="PBP"/>
    <property type="match status" value="1"/>
</dbReference>
<dbReference type="EMBL" id="KQ429139">
    <property type="protein sequence ID" value="KOF65575.1"/>
    <property type="molecule type" value="Genomic_DNA"/>
</dbReference>
<name>A0A0L8FMD8_OCTBM</name>
<keyword evidence="2" id="KW-0472">Membrane</keyword>
<proteinExistence type="predicted"/>
<sequence length="563" mass="64281">MTTTPTGIAKSPSPPSSSSSSLTSTASRPLVNTTCGGDHARTILKCLSLIRTIFSSDDLFWFGKIYSSLCPSYKTKVDISCYKDPVTTTTTIQKKNNNDDSLLTLLFQPGEFNVKRFDRYLNVSYRSPQGQYKACANRYKIDAYPYLEVNPSAATWLTPWQMRKIPDVHWIQFNSDPQHYTLMFYDSSNSNVKGLYTNILENKLTFSTEVIRYEAPMNFRNFSSPFLILLFLQEYTVDISTEWRRRFLKPVYRFLGDFTREYNLDGPVAVNWALVTTDLYATEQNRISNIVDNCPHYIATALAKHERTFIPPNLHLYVGLYVSFTSESITYQSCCNEYKSNATVVYLNPLANGTAKAVDTRSGVQPNATISFVPFDQHQMEEFRHSLFTLVMVDPDIPEVYHSLGNSTYPLIHWMTINIIGKELSTGEEVHSYIGPLPPDENPHFYYFILLKQPRRLTKEDLEGFYSDCGEALKGRCLFRMRQFVQAKDLVFAGATWMASENDKYVRAVYLRQGSPPDQVCKQSKYYQPGCLDSSEAVRPTSGCGIIFVLYYFVLLLITVVAC</sequence>